<dbReference type="InterPro" id="IPR039447">
    <property type="entry name" value="UreH-like_TM_dom"/>
</dbReference>
<dbReference type="STRING" id="1150368.SAMN02927921_00570"/>
<evidence type="ECO:0000313" key="4">
    <source>
        <dbReference type="Proteomes" id="UP000182248"/>
    </source>
</evidence>
<dbReference type="RefSeq" id="WP_072315853.1">
    <property type="nucleotide sequence ID" value="NZ_FPJE01000002.1"/>
</dbReference>
<dbReference type="Pfam" id="PF13386">
    <property type="entry name" value="DsbD_2"/>
    <property type="match status" value="1"/>
</dbReference>
<gene>
    <name evidence="3" type="ORF">SAMN02927921_00570</name>
</gene>
<dbReference type="AlphaFoldDB" id="A0A1K1MCS2"/>
<reference evidence="3 4" key="1">
    <citation type="submission" date="2016-11" db="EMBL/GenBank/DDBJ databases">
        <authorList>
            <person name="Jaros S."/>
            <person name="Januszkiewicz K."/>
            <person name="Wedrychowicz H."/>
        </authorList>
    </citation>
    <scope>NUCLEOTIDE SEQUENCE [LARGE SCALE GENOMIC DNA]</scope>
    <source>
        <strain evidence="3 4">CGMCC 1.12145</strain>
    </source>
</reference>
<proteinExistence type="predicted"/>
<evidence type="ECO:0000256" key="1">
    <source>
        <dbReference type="SAM" id="Phobius"/>
    </source>
</evidence>
<feature type="transmembrane region" description="Helical" evidence="1">
    <location>
        <begin position="49"/>
        <end position="69"/>
    </location>
</feature>
<feature type="transmembrane region" description="Helical" evidence="1">
    <location>
        <begin position="6"/>
        <end position="29"/>
    </location>
</feature>
<evidence type="ECO:0000259" key="2">
    <source>
        <dbReference type="Pfam" id="PF13386"/>
    </source>
</evidence>
<feature type="transmembrane region" description="Helical" evidence="1">
    <location>
        <begin position="75"/>
        <end position="104"/>
    </location>
</feature>
<dbReference type="PANTHER" id="PTHR42208">
    <property type="entry name" value="HEAVY METAL TRANSPORTER-RELATED"/>
    <property type="match status" value="1"/>
</dbReference>
<keyword evidence="1" id="KW-0472">Membrane</keyword>
<keyword evidence="4" id="KW-1185">Reference proteome</keyword>
<name>A0A1K1MCS2_9FLAO</name>
<accession>A0A1K1MCS2</accession>
<feature type="transmembrane region" description="Helical" evidence="1">
    <location>
        <begin position="159"/>
        <end position="181"/>
    </location>
</feature>
<organism evidence="3 4">
    <name type="scientific">Sinomicrobium oceani</name>
    <dbReference type="NCBI Taxonomy" id="1150368"/>
    <lineage>
        <taxon>Bacteria</taxon>
        <taxon>Pseudomonadati</taxon>
        <taxon>Bacteroidota</taxon>
        <taxon>Flavobacteriia</taxon>
        <taxon>Flavobacteriales</taxon>
        <taxon>Flavobacteriaceae</taxon>
        <taxon>Sinomicrobium</taxon>
    </lineage>
</organism>
<sequence>MWIAAVILGIAGGFHCVGMCGPIALMLPVDRDNEIKKALQLGSYHLGRILTYTLIGLLFGVLGLGFRLFGIQQQLSIAIGAVMILLVLLPGIKLPSGVLTRWYMKGITRAKNRLGRAMRKKSPGTFLAAGLLNGMLPCGMVYMAVLAAMTADEVWQSGLYMAFFGLGTMPLMTAFIYLGTIMKQKARTRLQKLIPLFVVLMGCLFILRGLGLHIPYLSPGPVLHEASYQVQCH</sequence>
<dbReference type="PANTHER" id="PTHR42208:SF1">
    <property type="entry name" value="HEAVY METAL TRANSPORTER"/>
    <property type="match status" value="1"/>
</dbReference>
<feature type="transmembrane region" description="Helical" evidence="1">
    <location>
        <begin position="193"/>
        <end position="214"/>
    </location>
</feature>
<keyword evidence="1" id="KW-1133">Transmembrane helix</keyword>
<feature type="domain" description="Urease accessory protein UreH-like transmembrane" evidence="2">
    <location>
        <begin position="4"/>
        <end position="203"/>
    </location>
</feature>
<evidence type="ECO:0000313" key="3">
    <source>
        <dbReference type="EMBL" id="SFW20919.1"/>
    </source>
</evidence>
<dbReference type="EMBL" id="FPJE01000002">
    <property type="protein sequence ID" value="SFW20919.1"/>
    <property type="molecule type" value="Genomic_DNA"/>
</dbReference>
<protein>
    <recommendedName>
        <fullName evidence="2">Urease accessory protein UreH-like transmembrane domain-containing protein</fullName>
    </recommendedName>
</protein>
<feature type="transmembrane region" description="Helical" evidence="1">
    <location>
        <begin position="125"/>
        <end position="147"/>
    </location>
</feature>
<dbReference type="Proteomes" id="UP000182248">
    <property type="component" value="Unassembled WGS sequence"/>
</dbReference>
<keyword evidence="1" id="KW-0812">Transmembrane</keyword>
<dbReference type="OrthoDB" id="594443at2"/>